<keyword evidence="3" id="KW-1185">Reference proteome</keyword>
<feature type="coiled-coil region" evidence="1">
    <location>
        <begin position="11"/>
        <end position="38"/>
    </location>
</feature>
<keyword evidence="1" id="KW-0175">Coiled coil</keyword>
<dbReference type="AlphaFoldDB" id="F2RCJ2"/>
<dbReference type="InterPro" id="IPR036689">
    <property type="entry name" value="ESAT-6-like_sf"/>
</dbReference>
<name>F2RCJ2_STRVP</name>
<dbReference type="KEGG" id="sve:SVEN_1063"/>
<dbReference type="PATRIC" id="fig|953739.5.peg.3129"/>
<dbReference type="RefSeq" id="WP_015032269.1">
    <property type="nucleotide sequence ID" value="NC_018750.1"/>
</dbReference>
<dbReference type="EMBL" id="FR845719">
    <property type="protein sequence ID" value="CCA54350.1"/>
    <property type="molecule type" value="Genomic_DNA"/>
</dbReference>
<dbReference type="Proteomes" id="UP000006854">
    <property type="component" value="Chromosome"/>
</dbReference>
<organism evidence="2 3">
    <name type="scientific">Streptomyces venezuelae (strain ATCC 10712 / CBS 650.69 / DSM 40230 / JCM 4526 / NBRC 13096 / PD 04745)</name>
    <dbReference type="NCBI Taxonomy" id="953739"/>
    <lineage>
        <taxon>Bacteria</taxon>
        <taxon>Bacillati</taxon>
        <taxon>Actinomycetota</taxon>
        <taxon>Actinomycetes</taxon>
        <taxon>Kitasatosporales</taxon>
        <taxon>Streptomycetaceae</taxon>
        <taxon>Streptomyces</taxon>
    </lineage>
</organism>
<dbReference type="HOGENOM" id="CLU_151185_5_0_11"/>
<reference evidence="2 3" key="1">
    <citation type="journal article" date="2011" name="BMC Genomics">
        <title>Genome-wide analysis of the role of GlnR in Streptomyces venezuelae provides new insights into global nitrogen regulation in actinomycetes.</title>
        <authorList>
            <person name="Pullan S.T."/>
            <person name="Bibb M.J."/>
            <person name="Merrick M."/>
        </authorList>
    </citation>
    <scope>NUCLEOTIDE SEQUENCE [LARGE SCALE GENOMIC DNA]</scope>
    <source>
        <strain evidence="2">ATCC 10712</strain>
    </source>
</reference>
<dbReference type="STRING" id="953739.SVEN_1063"/>
<evidence type="ECO:0000256" key="1">
    <source>
        <dbReference type="SAM" id="Coils"/>
    </source>
</evidence>
<evidence type="ECO:0008006" key="4">
    <source>
        <dbReference type="Google" id="ProtNLM"/>
    </source>
</evidence>
<dbReference type="Gene3D" id="1.10.287.1060">
    <property type="entry name" value="ESAT-6-like"/>
    <property type="match status" value="1"/>
</dbReference>
<sequence length="100" mass="11199">MAGDDRIAVDITALQAMAGELEDILRKLNEQLAQLYTRTERVVLGWQGEAREEFMITLDRWSADMEDLKATQKWLHSAVTTAHANYSAAHQAVLRGWGAA</sequence>
<dbReference type="OrthoDB" id="3387628at2"/>
<accession>F2RCJ2</accession>
<dbReference type="SUPFAM" id="SSF140453">
    <property type="entry name" value="EsxAB dimer-like"/>
    <property type="match status" value="1"/>
</dbReference>
<protein>
    <recommendedName>
        <fullName evidence="4">ESAT-6-like protein</fullName>
    </recommendedName>
</protein>
<proteinExistence type="predicted"/>
<dbReference type="eggNOG" id="ENOG5030QQC">
    <property type="taxonomic scope" value="Bacteria"/>
</dbReference>
<evidence type="ECO:0000313" key="3">
    <source>
        <dbReference type="Proteomes" id="UP000006854"/>
    </source>
</evidence>
<dbReference type="Pfam" id="PF06013">
    <property type="entry name" value="WXG100"/>
    <property type="match status" value="1"/>
</dbReference>
<dbReference type="GeneID" id="51861650"/>
<gene>
    <name evidence="2" type="ordered locus">SVEN_1063</name>
</gene>
<dbReference type="InterPro" id="IPR010310">
    <property type="entry name" value="T7SS_ESAT-6-like"/>
</dbReference>
<evidence type="ECO:0000313" key="2">
    <source>
        <dbReference type="EMBL" id="CCA54350.1"/>
    </source>
</evidence>